<evidence type="ECO:0000256" key="1">
    <source>
        <dbReference type="SAM" id="SignalP"/>
    </source>
</evidence>
<feature type="chain" id="PRO_5038410830" description="Secreted protein" evidence="1">
    <location>
        <begin position="16"/>
        <end position="97"/>
    </location>
</feature>
<accession>A0A9D3QGU1</accession>
<dbReference type="AlphaFoldDB" id="A0A9D3QGU1"/>
<name>A0A9D3QGU1_MEGAT</name>
<organism evidence="2 3">
    <name type="scientific">Megalops atlanticus</name>
    <name type="common">Tarpon</name>
    <name type="synonym">Clupea gigantea</name>
    <dbReference type="NCBI Taxonomy" id="7932"/>
    <lineage>
        <taxon>Eukaryota</taxon>
        <taxon>Metazoa</taxon>
        <taxon>Chordata</taxon>
        <taxon>Craniata</taxon>
        <taxon>Vertebrata</taxon>
        <taxon>Euteleostomi</taxon>
        <taxon>Actinopterygii</taxon>
        <taxon>Neopterygii</taxon>
        <taxon>Teleostei</taxon>
        <taxon>Elopiformes</taxon>
        <taxon>Megalopidae</taxon>
        <taxon>Megalops</taxon>
    </lineage>
</organism>
<protein>
    <recommendedName>
        <fullName evidence="4">Secreted protein</fullName>
    </recommendedName>
</protein>
<keyword evidence="3" id="KW-1185">Reference proteome</keyword>
<sequence>MKTAVLCVMKFAVKATVLPCMTQTGNPTPEGDGCGVQHRAARSKFDQVDSSPSEANRPLQAIQNPAGFFSSGHKKRTHTFLGFVSSLKHSKRQNNKT</sequence>
<feature type="signal peptide" evidence="1">
    <location>
        <begin position="1"/>
        <end position="15"/>
    </location>
</feature>
<gene>
    <name evidence="2" type="ORF">MATL_G00055600</name>
</gene>
<evidence type="ECO:0008006" key="4">
    <source>
        <dbReference type="Google" id="ProtNLM"/>
    </source>
</evidence>
<evidence type="ECO:0000313" key="3">
    <source>
        <dbReference type="Proteomes" id="UP001046870"/>
    </source>
</evidence>
<reference evidence="2" key="1">
    <citation type="submission" date="2021-01" db="EMBL/GenBank/DDBJ databases">
        <authorList>
            <person name="Zahm M."/>
            <person name="Roques C."/>
            <person name="Cabau C."/>
            <person name="Klopp C."/>
            <person name="Donnadieu C."/>
            <person name="Jouanno E."/>
            <person name="Lampietro C."/>
            <person name="Louis A."/>
            <person name="Herpin A."/>
            <person name="Echchiki A."/>
            <person name="Berthelot C."/>
            <person name="Parey E."/>
            <person name="Roest-Crollius H."/>
            <person name="Braasch I."/>
            <person name="Postlethwait J."/>
            <person name="Bobe J."/>
            <person name="Montfort J."/>
            <person name="Bouchez O."/>
            <person name="Begum T."/>
            <person name="Mejri S."/>
            <person name="Adams A."/>
            <person name="Chen W.-J."/>
            <person name="Guiguen Y."/>
        </authorList>
    </citation>
    <scope>NUCLEOTIDE SEQUENCE</scope>
    <source>
        <strain evidence="2">YG-15Mar2019-1</strain>
        <tissue evidence="2">Brain</tissue>
    </source>
</reference>
<evidence type="ECO:0000313" key="2">
    <source>
        <dbReference type="EMBL" id="KAG7484955.1"/>
    </source>
</evidence>
<dbReference type="EMBL" id="JAFDVH010000003">
    <property type="protein sequence ID" value="KAG7484955.1"/>
    <property type="molecule type" value="Genomic_DNA"/>
</dbReference>
<proteinExistence type="predicted"/>
<keyword evidence="1" id="KW-0732">Signal</keyword>
<comment type="caution">
    <text evidence="2">The sequence shown here is derived from an EMBL/GenBank/DDBJ whole genome shotgun (WGS) entry which is preliminary data.</text>
</comment>
<dbReference type="Proteomes" id="UP001046870">
    <property type="component" value="Chromosome 3"/>
</dbReference>